<comment type="subcellular location">
    <subcellularLocation>
        <location evidence="1">Nucleus</location>
    </subcellularLocation>
</comment>
<feature type="compositionally biased region" description="Basic and acidic residues" evidence="4">
    <location>
        <begin position="16"/>
        <end position="33"/>
    </location>
</feature>
<dbReference type="InterPro" id="IPR035979">
    <property type="entry name" value="RBD_domain_sf"/>
</dbReference>
<organism evidence="6">
    <name type="scientific">Davidia involucrata</name>
    <name type="common">Dove tree</name>
    <dbReference type="NCBI Taxonomy" id="16924"/>
    <lineage>
        <taxon>Eukaryota</taxon>
        <taxon>Viridiplantae</taxon>
        <taxon>Streptophyta</taxon>
        <taxon>Embryophyta</taxon>
        <taxon>Tracheophyta</taxon>
        <taxon>Spermatophyta</taxon>
        <taxon>Magnoliopsida</taxon>
        <taxon>eudicotyledons</taxon>
        <taxon>Gunneridae</taxon>
        <taxon>Pentapetalae</taxon>
        <taxon>asterids</taxon>
        <taxon>Cornales</taxon>
        <taxon>Nyssaceae</taxon>
        <taxon>Davidia</taxon>
    </lineage>
</organism>
<proteinExistence type="predicted"/>
<dbReference type="InterPro" id="IPR012677">
    <property type="entry name" value="Nucleotide-bd_a/b_plait_sf"/>
</dbReference>
<dbReference type="InterPro" id="IPR000504">
    <property type="entry name" value="RRM_dom"/>
</dbReference>
<dbReference type="PANTHER" id="PTHR48033">
    <property type="entry name" value="RNA-BINDING (RRM/RBD/RNP MOTIFS) FAMILY PROTEIN"/>
    <property type="match status" value="1"/>
</dbReference>
<dbReference type="Gene3D" id="3.30.70.330">
    <property type="match status" value="2"/>
</dbReference>
<dbReference type="SUPFAM" id="SSF54928">
    <property type="entry name" value="RNA-binding domain, RBD"/>
    <property type="match status" value="2"/>
</dbReference>
<sequence length="367" mass="38514">MDDSNDIEATINGETDDVRTSDHIDDNKSRSHTGDGATPGKIFIGGLARETTSAQFLKHFGRYGEITDSVIMKDRKTGQPRGFGFVTYADPSVVDRIIEDTHVFNGKQVEIKRTIPRGASGSKDFKTKKIFVGGIPTTVTDDEFKDFFSNIGEVKDHQVMRDHSTNRSRGFGFVTFDTEQSVDDLLANGNRLEFAGAQVEIKKAEPKKPNPPPPPSKRHGNSRAAFGDGLGDAYGGFGGSGFSAGSYRSGGAYVGRASAYGGYDGSEFSGHGVYDGGSFGGGYRGETSLGYSGRYGGGFGRGYDLGGGYDVPGENYGGYGRAGGGGYGVSYDAGFSGGYGGSSGGSSYGSRGGYGGAGSGRYHPYGR</sequence>
<dbReference type="EMBL" id="GHES01011966">
    <property type="protein sequence ID" value="MPA42525.1"/>
    <property type="molecule type" value="Transcribed_RNA"/>
</dbReference>
<evidence type="ECO:0000256" key="1">
    <source>
        <dbReference type="ARBA" id="ARBA00004123"/>
    </source>
</evidence>
<dbReference type="GO" id="GO:0000785">
    <property type="term" value="C:chromatin"/>
    <property type="evidence" value="ECO:0007669"/>
    <property type="project" value="TreeGrafter"/>
</dbReference>
<evidence type="ECO:0000256" key="2">
    <source>
        <dbReference type="ARBA" id="ARBA00023242"/>
    </source>
</evidence>
<dbReference type="GO" id="GO:0010468">
    <property type="term" value="P:regulation of gene expression"/>
    <property type="evidence" value="ECO:0007669"/>
    <property type="project" value="TreeGrafter"/>
</dbReference>
<dbReference type="FunFam" id="3.30.70.330:FF:000051">
    <property type="entry name" value="Heterogeneous nuclear ribonucleoprotein 1"/>
    <property type="match status" value="1"/>
</dbReference>
<dbReference type="GO" id="GO:0005654">
    <property type="term" value="C:nucleoplasm"/>
    <property type="evidence" value="ECO:0007669"/>
    <property type="project" value="TreeGrafter"/>
</dbReference>
<evidence type="ECO:0000256" key="3">
    <source>
        <dbReference type="PROSITE-ProRule" id="PRU00176"/>
    </source>
</evidence>
<keyword evidence="3" id="KW-0694">RNA-binding</keyword>
<protein>
    <recommendedName>
        <fullName evidence="5">RRM domain-containing protein</fullName>
    </recommendedName>
</protein>
<dbReference type="PANTHER" id="PTHR48033:SF5">
    <property type="entry name" value="RRM DOMAIN-CONTAINING PROTEIN"/>
    <property type="match status" value="1"/>
</dbReference>
<evidence type="ECO:0000313" key="6">
    <source>
        <dbReference type="EMBL" id="MPA42525.1"/>
    </source>
</evidence>
<accession>A0A5B6ZEX7</accession>
<keyword evidence="2" id="KW-0539">Nucleus</keyword>
<feature type="region of interest" description="Disordered" evidence="4">
    <location>
        <begin position="348"/>
        <end position="367"/>
    </location>
</feature>
<dbReference type="GO" id="GO:0003723">
    <property type="term" value="F:RNA binding"/>
    <property type="evidence" value="ECO:0007669"/>
    <property type="project" value="UniProtKB-UniRule"/>
</dbReference>
<reference evidence="6" key="1">
    <citation type="submission" date="2019-08" db="EMBL/GenBank/DDBJ databases">
        <title>Reference gene set and small RNA set construction with multiple tissues from Davidia involucrata Baill.</title>
        <authorList>
            <person name="Yang H."/>
            <person name="Zhou C."/>
            <person name="Li G."/>
            <person name="Wang J."/>
            <person name="Gao P."/>
            <person name="Wang M."/>
            <person name="Wang R."/>
            <person name="Zhao Y."/>
        </authorList>
    </citation>
    <scope>NUCLEOTIDE SEQUENCE</scope>
    <source>
        <tissue evidence="6">Mixed with DoveR01_LX</tissue>
    </source>
</reference>
<gene>
    <name evidence="6" type="ORF">Din_011966</name>
</gene>
<dbReference type="PROSITE" id="PS50102">
    <property type="entry name" value="RRM"/>
    <property type="match status" value="2"/>
</dbReference>
<dbReference type="AlphaFoldDB" id="A0A5B6ZEX7"/>
<evidence type="ECO:0000259" key="5">
    <source>
        <dbReference type="PROSITE" id="PS50102"/>
    </source>
</evidence>
<name>A0A5B6ZEX7_DAVIN</name>
<feature type="region of interest" description="Disordered" evidence="4">
    <location>
        <begin position="1"/>
        <end position="41"/>
    </location>
</feature>
<feature type="region of interest" description="Disordered" evidence="4">
    <location>
        <begin position="199"/>
        <end position="225"/>
    </location>
</feature>
<dbReference type="Pfam" id="PF00076">
    <property type="entry name" value="RRM_1"/>
    <property type="match status" value="2"/>
</dbReference>
<dbReference type="SMART" id="SM00360">
    <property type="entry name" value="RRM"/>
    <property type="match status" value="2"/>
</dbReference>
<feature type="domain" description="RRM" evidence="5">
    <location>
        <begin position="128"/>
        <end position="206"/>
    </location>
</feature>
<feature type="compositionally biased region" description="Gly residues" evidence="4">
    <location>
        <begin position="348"/>
        <end position="359"/>
    </location>
</feature>
<feature type="domain" description="RRM" evidence="5">
    <location>
        <begin position="40"/>
        <end position="116"/>
    </location>
</feature>
<evidence type="ECO:0000256" key="4">
    <source>
        <dbReference type="SAM" id="MobiDB-lite"/>
    </source>
</evidence>